<dbReference type="AlphaFoldDB" id="A0A7R6PRX7"/>
<organism evidence="1 2">
    <name type="scientific">Neptunomonas japonica JAMM 1380</name>
    <dbReference type="NCBI Taxonomy" id="1441457"/>
    <lineage>
        <taxon>Bacteria</taxon>
        <taxon>Pseudomonadati</taxon>
        <taxon>Pseudomonadota</taxon>
        <taxon>Gammaproteobacteria</taxon>
        <taxon>Oceanospirillales</taxon>
        <taxon>Oceanospirillaceae</taxon>
        <taxon>Neptunomonas</taxon>
    </lineage>
</organism>
<dbReference type="KEGG" id="njp:NEJAP_3559"/>
<dbReference type="EMBL" id="AP014546">
    <property type="protein sequence ID" value="BBB31497.1"/>
    <property type="molecule type" value="Genomic_DNA"/>
</dbReference>
<name>A0A7R6PRX7_9GAMM</name>
<keyword evidence="2" id="KW-1185">Reference proteome</keyword>
<reference evidence="1 2" key="1">
    <citation type="journal article" date="2008" name="Int. J. Syst. Evol. Microbiol.">
        <title>Neptunomonas japonica sp. nov., an Osedax japonicus symbiont-like bacterium isolated from sediment adjacent to sperm whale carcasses off Kagoshima, Japan.</title>
        <authorList>
            <person name="Miyazaki M."/>
            <person name="Nogi Y."/>
            <person name="Fujiwara Y."/>
            <person name="Kawato M."/>
            <person name="Kubokawa K."/>
            <person name="Horikoshi K."/>
        </authorList>
    </citation>
    <scope>NUCLEOTIDE SEQUENCE [LARGE SCALE GENOMIC DNA]</scope>
    <source>
        <strain evidence="1 2">JAMM 1380</strain>
    </source>
</reference>
<accession>A0A7R6PRX7</accession>
<gene>
    <name evidence="1" type="ORF">NEJAP_3559</name>
</gene>
<sequence>MSSSDKLSFEDTKRLLDHACSASPNTNAAKIADFLNEPASRISEGRSKGWRLKVSDANKLIEKYGQPKGKPGLFVRAEERGSIKSFLEHESSTSKSRHLKRVWNLYHSVHFLNSLADKIMMVGDQLWPTYEEFAEDGDELLNMDERDAVRKARAHKRDTSAKFRKEKLDKLFTMMKTPEFSQWLSAAGLYLDKLLDAYDIPVDAYGIPEIIFRRMGATGYYGINDIHNITPDGDNNHLSSEGTLNQLLEEHGLKSLPFLEVNLFLFGTLEQYFREFEEPATKATLISQTDEVLIELREYVITGKEIWSQESKFTIPRLGEAAIGSIFSVDGKSRANWISSLHQNDIGLSSLSKKDVTSLFVDHWTTYKVSLFLKDNCDYALMLSLGSYESSFSDVLHDPERFIVIPDISGMCLFDELDELREWLDLPALPMDEMKTNIAEYGGYVPGAIVI</sequence>
<proteinExistence type="predicted"/>
<dbReference type="Proteomes" id="UP000595332">
    <property type="component" value="Chromosome"/>
</dbReference>
<evidence type="ECO:0000313" key="1">
    <source>
        <dbReference type="EMBL" id="BBB31497.1"/>
    </source>
</evidence>
<evidence type="ECO:0000313" key="2">
    <source>
        <dbReference type="Proteomes" id="UP000595332"/>
    </source>
</evidence>
<dbReference type="RefSeq" id="WP_201348564.1">
    <property type="nucleotide sequence ID" value="NZ_AP014546.1"/>
</dbReference>
<protein>
    <submittedName>
        <fullName evidence="1">Uncharacterized protein</fullName>
    </submittedName>
</protein>